<dbReference type="Pfam" id="PF00535">
    <property type="entry name" value="Glycos_transf_2"/>
    <property type="match status" value="1"/>
</dbReference>
<dbReference type="SUPFAM" id="SSF53448">
    <property type="entry name" value="Nucleotide-diphospho-sugar transferases"/>
    <property type="match status" value="1"/>
</dbReference>
<dbReference type="Proteomes" id="UP000054925">
    <property type="component" value="Unassembled WGS sequence"/>
</dbReference>
<organism evidence="2 3">
    <name type="scientific">Caballeronia terrestris</name>
    <dbReference type="NCBI Taxonomy" id="1226301"/>
    <lineage>
        <taxon>Bacteria</taxon>
        <taxon>Pseudomonadati</taxon>
        <taxon>Pseudomonadota</taxon>
        <taxon>Betaproteobacteria</taxon>
        <taxon>Burkholderiales</taxon>
        <taxon>Burkholderiaceae</taxon>
        <taxon>Caballeronia</taxon>
    </lineage>
</organism>
<proteinExistence type="predicted"/>
<dbReference type="EMBL" id="FCOL02000002">
    <property type="protein sequence ID" value="SAL16116.1"/>
    <property type="molecule type" value="Genomic_DNA"/>
</dbReference>
<protein>
    <submittedName>
        <fullName evidence="2">Glycosyl transferase family 2</fullName>
    </submittedName>
</protein>
<dbReference type="OrthoDB" id="9801954at2"/>
<keyword evidence="2" id="KW-0808">Transferase</keyword>
<dbReference type="CDD" id="cd00761">
    <property type="entry name" value="Glyco_tranf_GTA_type"/>
    <property type="match status" value="1"/>
</dbReference>
<dbReference type="Gene3D" id="3.90.550.10">
    <property type="entry name" value="Spore Coat Polysaccharide Biosynthesis Protein SpsA, Chain A"/>
    <property type="match status" value="1"/>
</dbReference>
<feature type="domain" description="Glycosyltransferase 2-like" evidence="1">
    <location>
        <begin position="25"/>
        <end position="134"/>
    </location>
</feature>
<evidence type="ECO:0000313" key="2">
    <source>
        <dbReference type="EMBL" id="SAL16116.1"/>
    </source>
</evidence>
<evidence type="ECO:0000313" key="3">
    <source>
        <dbReference type="Proteomes" id="UP000054925"/>
    </source>
</evidence>
<sequence>MIHISAVITGHREGLLSGPSITSFRESISHARERGLNVEPLIVLDRSDQLTRSMFENVIGDDSRVITTDFGDPALARNHGAEQAKGEFVTFLDADDLWSFNWLTAAYEYYSLLGRDVVLHSELNIIFGNERLFWLHADSEQKDFDRDYLQIGNYWDALSFAPRQTYLKTPFRKNELLLGYGHEDWHWNCMTLAEGYAHKPVPGTIHVKRRRHGSQSARANSSDVVPWPTELVRF</sequence>
<gene>
    <name evidence="2" type="ORF">AWB67_00396</name>
</gene>
<comment type="caution">
    <text evidence="2">The sequence shown here is derived from an EMBL/GenBank/DDBJ whole genome shotgun (WGS) entry which is preliminary data.</text>
</comment>
<dbReference type="GO" id="GO:0016740">
    <property type="term" value="F:transferase activity"/>
    <property type="evidence" value="ECO:0007669"/>
    <property type="project" value="UniProtKB-KW"/>
</dbReference>
<evidence type="ECO:0000259" key="1">
    <source>
        <dbReference type="Pfam" id="PF00535"/>
    </source>
</evidence>
<accession>A0A158F8C5</accession>
<dbReference type="RefSeq" id="WP_087654565.1">
    <property type="nucleotide sequence ID" value="NZ_FCOL02000002.1"/>
</dbReference>
<dbReference type="InterPro" id="IPR001173">
    <property type="entry name" value="Glyco_trans_2-like"/>
</dbReference>
<keyword evidence="3" id="KW-1185">Reference proteome</keyword>
<reference evidence="2" key="1">
    <citation type="submission" date="2016-01" db="EMBL/GenBank/DDBJ databases">
        <authorList>
            <person name="Peeters C."/>
        </authorList>
    </citation>
    <scope>NUCLEOTIDE SEQUENCE [LARGE SCALE GENOMIC DNA]</scope>
    <source>
        <strain evidence="2">LMG 22937</strain>
    </source>
</reference>
<dbReference type="AlphaFoldDB" id="A0A158F8C5"/>
<name>A0A158F8C5_9BURK</name>
<dbReference type="InterPro" id="IPR029044">
    <property type="entry name" value="Nucleotide-diphossugar_trans"/>
</dbReference>